<evidence type="ECO:0000313" key="2">
    <source>
        <dbReference type="Proteomes" id="UP000250123"/>
    </source>
</evidence>
<protein>
    <submittedName>
        <fullName evidence="1">Uncharacterized protein</fullName>
    </submittedName>
</protein>
<reference evidence="2" key="1">
    <citation type="submission" date="2018-06" db="EMBL/GenBank/DDBJ databases">
        <authorList>
            <person name="Cea G.-C."/>
            <person name="William W."/>
        </authorList>
    </citation>
    <scope>NUCLEOTIDE SEQUENCE [LARGE SCALE GENOMIC DNA]</scope>
    <source>
        <strain evidence="2">DB21MT-2</strain>
    </source>
</reference>
<sequence>MQFKQIISVEMANTSDILSVSFGKEIEVVSNDGSRVADYWQEVAYLVLLDGKAVDDGHTRSNANEVAKKWQIDDDLRLTGLGTHSNKRYWQLPIKLQRQIRTFGSVSPSLAP</sequence>
<dbReference type="OrthoDB" id="6264542at2"/>
<dbReference type="Proteomes" id="UP000250123">
    <property type="component" value="Chromosome SHEWBE"/>
</dbReference>
<dbReference type="RefSeq" id="WP_112351967.1">
    <property type="nucleotide sequence ID" value="NZ_LS483452.1"/>
</dbReference>
<evidence type="ECO:0000313" key="1">
    <source>
        <dbReference type="EMBL" id="SQH75449.1"/>
    </source>
</evidence>
<dbReference type="KEGG" id="sbk:SHEWBE_1483"/>
<name>A0A330LYK9_9GAMM</name>
<proteinExistence type="predicted"/>
<organism evidence="1 2">
    <name type="scientific">Shewanella benthica</name>
    <dbReference type="NCBI Taxonomy" id="43661"/>
    <lineage>
        <taxon>Bacteria</taxon>
        <taxon>Pseudomonadati</taxon>
        <taxon>Pseudomonadota</taxon>
        <taxon>Gammaproteobacteria</taxon>
        <taxon>Alteromonadales</taxon>
        <taxon>Shewanellaceae</taxon>
        <taxon>Shewanella</taxon>
    </lineage>
</organism>
<gene>
    <name evidence="1" type="ORF">SHEWBE_1483</name>
</gene>
<dbReference type="EMBL" id="LS483452">
    <property type="protein sequence ID" value="SQH75449.1"/>
    <property type="molecule type" value="Genomic_DNA"/>
</dbReference>
<dbReference type="AlphaFoldDB" id="A0A330LYK9"/>
<accession>A0A330LYK9</accession>